<organism evidence="1 2">
    <name type="scientific">Caedimonas varicaedens</name>
    <dbReference type="NCBI Taxonomy" id="1629334"/>
    <lineage>
        <taxon>Bacteria</taxon>
        <taxon>Pseudomonadati</taxon>
        <taxon>Pseudomonadota</taxon>
        <taxon>Alphaproteobacteria</taxon>
        <taxon>Holosporales</taxon>
        <taxon>Caedimonadaceae</taxon>
        <taxon>Caedimonas</taxon>
    </lineage>
</organism>
<keyword evidence="2" id="KW-1185">Reference proteome</keyword>
<dbReference type="AlphaFoldDB" id="A0A0K8MCF1"/>
<protein>
    <submittedName>
        <fullName evidence="1">Uncharacterized protein</fullName>
    </submittedName>
</protein>
<dbReference type="EMBL" id="BBVC01000026">
    <property type="protein sequence ID" value="GAO98142.1"/>
    <property type="molecule type" value="Genomic_DNA"/>
</dbReference>
<sequence>MDNENSKTDLQTLAVSFKEKFIEHWTSFEKHESWRDIFTVYPSRHAEETDEDGEEITHYVHKTHALGFSLSPEEAQEGWTRQMETHCNFLFPPMLGLLEKEAAAVFDEILTSPKFEKNRQHAVLSLHAFKNALDSLTKEKDASGLRVDLQSKMLIVPAALQFEVDRQIPREYLEGLGVTRIINLALNNPHAWFLITDAPNGFKCFERQKPELDVWAEEGGRHVTTEKIVDVEPKLLFKISARYSFGCTNPNAVFASTGTGERK</sequence>
<name>A0A0K8MCF1_9PROT</name>
<proteinExistence type="predicted"/>
<comment type="caution">
    <text evidence="1">The sequence shown here is derived from an EMBL/GenBank/DDBJ whole genome shotgun (WGS) entry which is preliminary data.</text>
</comment>
<evidence type="ECO:0000313" key="1">
    <source>
        <dbReference type="EMBL" id="GAO98142.1"/>
    </source>
</evidence>
<evidence type="ECO:0000313" key="2">
    <source>
        <dbReference type="Proteomes" id="UP000036771"/>
    </source>
</evidence>
<dbReference type="OrthoDB" id="9806592at2"/>
<reference evidence="1 2" key="1">
    <citation type="submission" date="2015-03" db="EMBL/GenBank/DDBJ databases">
        <title>Caedibacter varicaedens, whole genome shotgun sequence.</title>
        <authorList>
            <person name="Suzuki H."/>
            <person name="Dapper A.L."/>
            <person name="Gibson A.K."/>
            <person name="Jackson C."/>
            <person name="Lee H."/>
            <person name="Pejaver V.R."/>
            <person name="Doak T."/>
            <person name="Lynch M."/>
        </authorList>
    </citation>
    <scope>NUCLEOTIDE SEQUENCE [LARGE SCALE GENOMIC DNA]</scope>
</reference>
<gene>
    <name evidence="1" type="ORF">Cva_00790</name>
</gene>
<dbReference type="Proteomes" id="UP000036771">
    <property type="component" value="Unassembled WGS sequence"/>
</dbReference>
<dbReference type="STRING" id="1629334.Cva_00790"/>
<accession>A0A0K8MCF1</accession>